<name>A0ABV7EW86_9BURK</name>
<evidence type="ECO:0000313" key="2">
    <source>
        <dbReference type="Proteomes" id="UP001595530"/>
    </source>
</evidence>
<reference evidence="2" key="1">
    <citation type="journal article" date="2019" name="Int. J. Syst. Evol. Microbiol.">
        <title>The Global Catalogue of Microorganisms (GCM) 10K type strain sequencing project: providing services to taxonomists for standard genome sequencing and annotation.</title>
        <authorList>
            <consortium name="The Broad Institute Genomics Platform"/>
            <consortium name="The Broad Institute Genome Sequencing Center for Infectious Disease"/>
            <person name="Wu L."/>
            <person name="Ma J."/>
        </authorList>
    </citation>
    <scope>NUCLEOTIDE SEQUENCE [LARGE SCALE GENOMIC DNA]</scope>
    <source>
        <strain evidence="2">KCTC 42986</strain>
    </source>
</reference>
<dbReference type="Proteomes" id="UP001595530">
    <property type="component" value="Unassembled WGS sequence"/>
</dbReference>
<sequence length="180" mass="19764">MKVSILKSTRSKRWNGNFDTLPVDYLKGVMAKMLDYGDRMQFSLASAGPQPSYQVMNTLGKQMAFDRNHHLLHPQADEFVGANASAVLTLDQIKAAIAGVRVSSATGSRTARVVSAGSGTSRTTAAKLTDQCAAQRYEYFRNNRQSLPPAISEHSNEIAELMKKGKSVEEAFGEVVQKYF</sequence>
<organism evidence="1 2">
    <name type="scientific">Undibacterium arcticum</name>
    <dbReference type="NCBI Taxonomy" id="1762892"/>
    <lineage>
        <taxon>Bacteria</taxon>
        <taxon>Pseudomonadati</taxon>
        <taxon>Pseudomonadota</taxon>
        <taxon>Betaproteobacteria</taxon>
        <taxon>Burkholderiales</taxon>
        <taxon>Oxalobacteraceae</taxon>
        <taxon>Undibacterium</taxon>
    </lineage>
</organism>
<evidence type="ECO:0000313" key="1">
    <source>
        <dbReference type="EMBL" id="MFC3107047.1"/>
    </source>
</evidence>
<comment type="caution">
    <text evidence="1">The sequence shown here is derived from an EMBL/GenBank/DDBJ whole genome shotgun (WGS) entry which is preliminary data.</text>
</comment>
<proteinExistence type="predicted"/>
<accession>A0ABV7EW86</accession>
<keyword evidence="2" id="KW-1185">Reference proteome</keyword>
<gene>
    <name evidence="1" type="ORF">ACFOFO_03570</name>
</gene>
<dbReference type="EMBL" id="JBHRTP010000008">
    <property type="protein sequence ID" value="MFC3107047.1"/>
    <property type="molecule type" value="Genomic_DNA"/>
</dbReference>
<protein>
    <submittedName>
        <fullName evidence="1">Uncharacterized protein</fullName>
    </submittedName>
</protein>
<dbReference type="RefSeq" id="WP_390326303.1">
    <property type="nucleotide sequence ID" value="NZ_JBHRTP010000008.1"/>
</dbReference>